<evidence type="ECO:0000313" key="1">
    <source>
        <dbReference type="EMBL" id="CAG8793112.1"/>
    </source>
</evidence>
<dbReference type="Proteomes" id="UP000789920">
    <property type="component" value="Unassembled WGS sequence"/>
</dbReference>
<reference evidence="1" key="1">
    <citation type="submission" date="2021-06" db="EMBL/GenBank/DDBJ databases">
        <authorList>
            <person name="Kallberg Y."/>
            <person name="Tangrot J."/>
            <person name="Rosling A."/>
        </authorList>
    </citation>
    <scope>NUCLEOTIDE SEQUENCE</scope>
    <source>
        <strain evidence="1">MA461A</strain>
    </source>
</reference>
<feature type="non-terminal residue" evidence="1">
    <location>
        <position position="1"/>
    </location>
</feature>
<protein>
    <submittedName>
        <fullName evidence="1">15599_t:CDS:1</fullName>
    </submittedName>
</protein>
<comment type="caution">
    <text evidence="1">The sequence shown here is derived from an EMBL/GenBank/DDBJ whole genome shotgun (WGS) entry which is preliminary data.</text>
</comment>
<name>A0ACA9RGA7_9GLOM</name>
<organism evidence="1 2">
    <name type="scientific">Racocetra persica</name>
    <dbReference type="NCBI Taxonomy" id="160502"/>
    <lineage>
        <taxon>Eukaryota</taxon>
        <taxon>Fungi</taxon>
        <taxon>Fungi incertae sedis</taxon>
        <taxon>Mucoromycota</taxon>
        <taxon>Glomeromycotina</taxon>
        <taxon>Glomeromycetes</taxon>
        <taxon>Diversisporales</taxon>
        <taxon>Gigasporaceae</taxon>
        <taxon>Racocetra</taxon>
    </lineage>
</organism>
<proteinExistence type="predicted"/>
<gene>
    <name evidence="1" type="ORF">RPERSI_LOCUS19519</name>
</gene>
<accession>A0ACA9RGA7</accession>
<sequence>CTCDTIGTDNIESSPSTAISICYQSTFKTKTEYSEKLAVVITNVSDLDEDRLHEIGARFTSSFTTYYY</sequence>
<dbReference type="EMBL" id="CAJVQC010053593">
    <property type="protein sequence ID" value="CAG8793112.1"/>
    <property type="molecule type" value="Genomic_DNA"/>
</dbReference>
<evidence type="ECO:0000313" key="2">
    <source>
        <dbReference type="Proteomes" id="UP000789920"/>
    </source>
</evidence>
<keyword evidence="2" id="KW-1185">Reference proteome</keyword>